<accession>A0A815E799</accession>
<comment type="caution">
    <text evidence="2">The sequence shown here is derived from an EMBL/GenBank/DDBJ whole genome shotgun (WGS) entry which is preliminary data.</text>
</comment>
<evidence type="ECO:0000256" key="1">
    <source>
        <dbReference type="SAM" id="MobiDB-lite"/>
    </source>
</evidence>
<evidence type="ECO:0000313" key="3">
    <source>
        <dbReference type="Proteomes" id="UP000663855"/>
    </source>
</evidence>
<organism evidence="2 3">
    <name type="scientific">Rotaria magnacalcarata</name>
    <dbReference type="NCBI Taxonomy" id="392030"/>
    <lineage>
        <taxon>Eukaryota</taxon>
        <taxon>Metazoa</taxon>
        <taxon>Spiralia</taxon>
        <taxon>Gnathifera</taxon>
        <taxon>Rotifera</taxon>
        <taxon>Eurotatoria</taxon>
        <taxon>Bdelloidea</taxon>
        <taxon>Philodinida</taxon>
        <taxon>Philodinidae</taxon>
        <taxon>Rotaria</taxon>
    </lineage>
</organism>
<name>A0A815E799_9BILA</name>
<dbReference type="EMBL" id="CAJNOV010008023">
    <property type="protein sequence ID" value="CAF1306205.1"/>
    <property type="molecule type" value="Genomic_DNA"/>
</dbReference>
<protein>
    <submittedName>
        <fullName evidence="2">Uncharacterized protein</fullName>
    </submittedName>
</protein>
<gene>
    <name evidence="2" type="ORF">CJN711_LOCUS17193</name>
</gene>
<evidence type="ECO:0000313" key="2">
    <source>
        <dbReference type="EMBL" id="CAF1306205.1"/>
    </source>
</evidence>
<dbReference type="AlphaFoldDB" id="A0A815E799"/>
<feature type="compositionally biased region" description="Basic and acidic residues" evidence="1">
    <location>
        <begin position="1"/>
        <end position="20"/>
    </location>
</feature>
<proteinExistence type="predicted"/>
<feature type="region of interest" description="Disordered" evidence="1">
    <location>
        <begin position="1"/>
        <end position="27"/>
    </location>
</feature>
<reference evidence="2" key="1">
    <citation type="submission" date="2021-02" db="EMBL/GenBank/DDBJ databases">
        <authorList>
            <person name="Nowell W R."/>
        </authorList>
    </citation>
    <scope>NUCLEOTIDE SEQUENCE</scope>
</reference>
<sequence length="838" mass="96992">MDEDVQRSGSTTRDDEDKGNMESQTSKQITMKTIPDANGVSASLTASKQIGMLQNFLLVWLDAHIDDNNTDFTTSLTKFRSTVSTLIEFAEVDQCVDYLKSNHDQTILLIVSGTFVEDIMPLIHDMSHLDTVFIFYREETQQKELANKWSKVQGSFTSIESVCEKWIQLIMESIKNPSSPDFDKMDVLRDKIVIIGVVCLLTFSMYTDDSNSIALSNQNVISLLAIVTTIHDNMILSKKKTNMSIFIRNLMRSSERILVSIHPKMSELLEKSSYAILNEFCALYWAVIRNKGIMNGKWKKRNADMYDGWHDGEYESNKISIDCLKGLFSVNNMTVGFLPDRITSDKLFVRVFGHHIFEVQAAELEDSYITKHEYHVDGNVHYEFRHDYRSGGLTVYERHVKTNDKFELVLSSCFENELPEIFASNYSHWWNENTKTVEFRPIHFQDAKFLNDTHCIIALKKGFIRTNNTEYRQYLINRSSPFFQYLSKRYFIRLDDEPHVYMLKENDIIHIHLTRLGIAFKYNTQTNIITSREYSDMYIDENQWFGTLTGLKSGLLLSPIAIGNDRNRHYLCRKLIVPFGQVQAKRKSDNNHQIVTIERKSLPAPFLHQYLVFILNDRFRILQPTESPTGWLYLALLHATTSHPLPDQYTGMTGMERAFQLLKSVGSWSDQPFDAVARNILLQIATISPKVNYYPEHLRCMESITWNSDSLPHSLEHFGYYLIANKLVEASEELNFMHSTSTSNDELHKIFENKNYNENLLAKLYWDYRDSYNPTARLSAQMESEIWRKSETKSYQPVWQSCPLAANYSSLSLTGSLYASGDLNLKDSTQLQCFPLSR</sequence>
<dbReference type="Proteomes" id="UP000663855">
    <property type="component" value="Unassembled WGS sequence"/>
</dbReference>